<feature type="binding site" evidence="20">
    <location>
        <position position="352"/>
    </location>
    <ligand>
        <name>UDP-N-acetyl-alpha-D-glucosamine</name>
        <dbReference type="ChEBI" id="CHEBI:57705"/>
    </ligand>
</feature>
<evidence type="ECO:0000256" key="7">
    <source>
        <dbReference type="ARBA" id="ARBA00022679"/>
    </source>
</evidence>
<evidence type="ECO:0000259" key="21">
    <source>
        <dbReference type="Pfam" id="PF00483"/>
    </source>
</evidence>
<dbReference type="GO" id="GO:0003977">
    <property type="term" value="F:UDP-N-acetylglucosamine diphosphorylase activity"/>
    <property type="evidence" value="ECO:0007669"/>
    <property type="project" value="UniProtKB-UniRule"/>
</dbReference>
<dbReference type="GO" id="GO:0009252">
    <property type="term" value="P:peptidoglycan biosynthetic process"/>
    <property type="evidence" value="ECO:0007669"/>
    <property type="project" value="UniProtKB-UniRule"/>
</dbReference>
<organism evidence="22 23">
    <name type="scientific">Selenihalanaerobacter shriftii</name>
    <dbReference type="NCBI Taxonomy" id="142842"/>
    <lineage>
        <taxon>Bacteria</taxon>
        <taxon>Bacillati</taxon>
        <taxon>Bacillota</taxon>
        <taxon>Clostridia</taxon>
        <taxon>Halanaerobiales</taxon>
        <taxon>Halobacteroidaceae</taxon>
        <taxon>Selenihalanaerobacter</taxon>
    </lineage>
</organism>
<dbReference type="EC" id="2.7.7.23" evidence="20"/>
<evidence type="ECO:0000256" key="6">
    <source>
        <dbReference type="ARBA" id="ARBA00022490"/>
    </source>
</evidence>
<keyword evidence="13 20" id="KW-0573">Peptidoglycan synthesis</keyword>
<dbReference type="Pfam" id="PF00132">
    <property type="entry name" value="Hexapep"/>
    <property type="match status" value="3"/>
</dbReference>
<feature type="active site" description="Proton acceptor" evidence="20">
    <location>
        <position position="364"/>
    </location>
</feature>
<feature type="binding site" evidence="20">
    <location>
        <position position="229"/>
    </location>
    <ligand>
        <name>UDP-N-acetyl-alpha-D-glucosamine</name>
        <dbReference type="ChEBI" id="CHEBI:57705"/>
    </ligand>
</feature>
<evidence type="ECO:0000256" key="10">
    <source>
        <dbReference type="ARBA" id="ARBA00022737"/>
    </source>
</evidence>
<dbReference type="GO" id="GO:0000902">
    <property type="term" value="P:cell morphogenesis"/>
    <property type="evidence" value="ECO:0007669"/>
    <property type="project" value="UniProtKB-UniRule"/>
</dbReference>
<name>A0A1T4N547_9FIRM</name>
<dbReference type="Proteomes" id="UP000190625">
    <property type="component" value="Unassembled WGS sequence"/>
</dbReference>
<evidence type="ECO:0000256" key="3">
    <source>
        <dbReference type="ARBA" id="ARBA00005208"/>
    </source>
</evidence>
<feature type="binding site" evidence="20">
    <location>
        <position position="229"/>
    </location>
    <ligand>
        <name>Mg(2+)</name>
        <dbReference type="ChEBI" id="CHEBI:18420"/>
    </ligand>
</feature>
<comment type="catalytic activity">
    <reaction evidence="18 20">
        <text>N-acetyl-alpha-D-glucosamine 1-phosphate + UTP + H(+) = UDP-N-acetyl-alpha-D-glucosamine + diphosphate</text>
        <dbReference type="Rhea" id="RHEA:13509"/>
        <dbReference type="ChEBI" id="CHEBI:15378"/>
        <dbReference type="ChEBI" id="CHEBI:33019"/>
        <dbReference type="ChEBI" id="CHEBI:46398"/>
        <dbReference type="ChEBI" id="CHEBI:57705"/>
        <dbReference type="ChEBI" id="CHEBI:57776"/>
        <dbReference type="EC" id="2.7.7.23"/>
    </reaction>
</comment>
<feature type="binding site" evidence="20">
    <location>
        <position position="156"/>
    </location>
    <ligand>
        <name>UDP-N-acetyl-alpha-D-glucosamine</name>
        <dbReference type="ChEBI" id="CHEBI:57705"/>
    </ligand>
</feature>
<feature type="region of interest" description="Linker" evidence="20">
    <location>
        <begin position="232"/>
        <end position="252"/>
    </location>
</feature>
<dbReference type="InterPro" id="IPR005835">
    <property type="entry name" value="NTP_transferase_dom"/>
</dbReference>
<keyword evidence="14 20" id="KW-0511">Multifunctional enzyme</keyword>
<feature type="binding site" evidence="20">
    <location>
        <position position="171"/>
    </location>
    <ligand>
        <name>UDP-N-acetyl-alpha-D-glucosamine</name>
        <dbReference type="ChEBI" id="CHEBI:57705"/>
    </ligand>
</feature>
<keyword evidence="6 20" id="KW-0963">Cytoplasm</keyword>
<sequence>MVKLATVILAAGKGTRMKSELPKVLHQVCGKSMVEHIISTAQNLNPVQNVAVIGHKGELVEEELEDINIDFAYQNQQLGTGHAVMQAEELLSDFTGSVLVLCGDTPLLTAETLELLTKSQQEKSAAATILTTKVDDPTGYGRIVRGQKGEVVKIVEDKDATVKQAEINEVNTGTYCFDSQLLFSALDELDTDNAQGEYYLTDIIEIFKNQGNKVTAVITKDEAETLGVNNRRHLAKAEEVLRKRICNRHLDFGVTIIDPKNTFIDDEVEIGQDTIIYPFAMLEGDTKIGECSTIGPQSRIIDSELGSEVEVQNSVIKEAKVGDKTMVGPFAYLRPGAEIGSEAKVGDFVEIKKSKVGDKSKVPHLSYIGDTIIGQGVNIGAGTITANYDGEAKHQTVIKDGVFIGSNSTLVAPIHIGQNAITGAGSVVTKDVEESTLVLGVPAIEKESEGD</sequence>
<evidence type="ECO:0000256" key="11">
    <source>
        <dbReference type="ARBA" id="ARBA00022842"/>
    </source>
</evidence>
<feature type="binding site" evidence="20">
    <location>
        <position position="74"/>
    </location>
    <ligand>
        <name>UDP-N-acetyl-alpha-D-glucosamine</name>
        <dbReference type="ChEBI" id="CHEBI:57705"/>
    </ligand>
</feature>
<feature type="binding site" evidence="20">
    <location>
        <position position="104"/>
    </location>
    <ligand>
        <name>Mg(2+)</name>
        <dbReference type="ChEBI" id="CHEBI:18420"/>
    </ligand>
</feature>
<dbReference type="GO" id="GO:0009245">
    <property type="term" value="P:lipid A biosynthetic process"/>
    <property type="evidence" value="ECO:0007669"/>
    <property type="project" value="UniProtKB-UniRule"/>
</dbReference>
<feature type="region of interest" description="Pyrophosphorylase" evidence="20">
    <location>
        <begin position="1"/>
        <end position="231"/>
    </location>
</feature>
<feature type="binding site" evidence="20">
    <location>
        <position position="367"/>
    </location>
    <ligand>
        <name>UDP-N-acetyl-alpha-D-glucosamine</name>
        <dbReference type="ChEBI" id="CHEBI:57705"/>
    </ligand>
</feature>
<evidence type="ECO:0000256" key="5">
    <source>
        <dbReference type="ARBA" id="ARBA00007947"/>
    </source>
</evidence>
<evidence type="ECO:0000256" key="4">
    <source>
        <dbReference type="ARBA" id="ARBA00007707"/>
    </source>
</evidence>
<evidence type="ECO:0000256" key="12">
    <source>
        <dbReference type="ARBA" id="ARBA00022960"/>
    </source>
</evidence>
<gene>
    <name evidence="20" type="primary">glmU</name>
    <name evidence="22" type="ORF">SAMN02745118_01697</name>
</gene>
<feature type="domain" description="Nucleotidyl transferase" evidence="21">
    <location>
        <begin position="6"/>
        <end position="222"/>
    </location>
</feature>
<dbReference type="SUPFAM" id="SSF51161">
    <property type="entry name" value="Trimeric LpxA-like enzymes"/>
    <property type="match status" value="1"/>
</dbReference>
<reference evidence="23" key="1">
    <citation type="submission" date="2017-02" db="EMBL/GenBank/DDBJ databases">
        <authorList>
            <person name="Varghese N."/>
            <person name="Submissions S."/>
        </authorList>
    </citation>
    <scope>NUCLEOTIDE SEQUENCE [LARGE SCALE GENOMIC DNA]</scope>
    <source>
        <strain evidence="23">ATCC BAA-73</strain>
    </source>
</reference>
<dbReference type="GO" id="GO:0000287">
    <property type="term" value="F:magnesium ion binding"/>
    <property type="evidence" value="ECO:0007669"/>
    <property type="project" value="UniProtKB-UniRule"/>
</dbReference>
<keyword evidence="9 20" id="KW-0479">Metal-binding</keyword>
<dbReference type="GO" id="GO:0071555">
    <property type="term" value="P:cell wall organization"/>
    <property type="evidence" value="ECO:0007669"/>
    <property type="project" value="UniProtKB-KW"/>
</dbReference>
<keyword evidence="12 20" id="KW-0133">Cell shape</keyword>
<evidence type="ECO:0000256" key="9">
    <source>
        <dbReference type="ARBA" id="ARBA00022723"/>
    </source>
</evidence>
<comment type="similarity">
    <text evidence="5 20">In the N-terminal section; belongs to the N-acetylglucosamine-1-phosphate uridyltransferase family.</text>
</comment>
<evidence type="ECO:0000256" key="16">
    <source>
        <dbReference type="ARBA" id="ARBA00023316"/>
    </source>
</evidence>
<dbReference type="GO" id="GO:0016020">
    <property type="term" value="C:membrane"/>
    <property type="evidence" value="ECO:0007669"/>
    <property type="project" value="GOC"/>
</dbReference>
<keyword evidence="7 20" id="KW-0808">Transferase</keyword>
<dbReference type="PANTHER" id="PTHR43584:SF3">
    <property type="entry name" value="BIFUNCTIONAL PROTEIN GLMU"/>
    <property type="match status" value="1"/>
</dbReference>
<evidence type="ECO:0000256" key="1">
    <source>
        <dbReference type="ARBA" id="ARBA00004496"/>
    </source>
</evidence>
<dbReference type="InterPro" id="IPR001451">
    <property type="entry name" value="Hexapep"/>
</dbReference>
<dbReference type="InterPro" id="IPR029044">
    <property type="entry name" value="Nucleotide-diphossugar_trans"/>
</dbReference>
<dbReference type="STRING" id="142842.SAMN02745118_01697"/>
<evidence type="ECO:0000313" key="23">
    <source>
        <dbReference type="Proteomes" id="UP000190625"/>
    </source>
</evidence>
<comment type="subunit">
    <text evidence="20">Homotrimer.</text>
</comment>
<keyword evidence="8 20" id="KW-0548">Nucleotidyltransferase</keyword>
<dbReference type="Gene3D" id="2.160.10.10">
    <property type="entry name" value="Hexapeptide repeat proteins"/>
    <property type="match status" value="1"/>
</dbReference>
<dbReference type="HAMAP" id="MF_01631">
    <property type="entry name" value="GlmU"/>
    <property type="match status" value="1"/>
</dbReference>
<comment type="pathway">
    <text evidence="2 20">Nucleotide-sugar biosynthesis; UDP-N-acetyl-alpha-D-glucosamine biosynthesis; N-acetyl-alpha-D-glucosamine 1-phosphate from alpha-D-glucosamine 6-phosphate (route II): step 2/2.</text>
</comment>
<evidence type="ECO:0000256" key="18">
    <source>
        <dbReference type="ARBA" id="ARBA00048493"/>
    </source>
</evidence>
<evidence type="ECO:0000256" key="13">
    <source>
        <dbReference type="ARBA" id="ARBA00022984"/>
    </source>
</evidence>
<comment type="pathway">
    <text evidence="20">Bacterial outer membrane biogenesis; LPS lipid A biosynthesis.</text>
</comment>
<feature type="binding site" evidence="20">
    <location>
        <position position="406"/>
    </location>
    <ligand>
        <name>acetyl-CoA</name>
        <dbReference type="ChEBI" id="CHEBI:57288"/>
    </ligand>
</feature>
<feature type="binding site" evidence="20">
    <location>
        <begin position="9"/>
        <end position="12"/>
    </location>
    <ligand>
        <name>UDP-N-acetyl-alpha-D-glucosamine</name>
        <dbReference type="ChEBI" id="CHEBI:57705"/>
    </ligand>
</feature>
<dbReference type="EC" id="2.3.1.157" evidence="20"/>
<feature type="binding site" evidence="20">
    <location>
        <position position="23"/>
    </location>
    <ligand>
        <name>UDP-N-acetyl-alpha-D-glucosamine</name>
        <dbReference type="ChEBI" id="CHEBI:57705"/>
    </ligand>
</feature>
<proteinExistence type="inferred from homology"/>
<dbReference type="Gene3D" id="3.90.550.10">
    <property type="entry name" value="Spore Coat Polysaccharide Biosynthesis Protein SpsA, Chain A"/>
    <property type="match status" value="1"/>
</dbReference>
<comment type="function">
    <text evidence="19 20">Catalyzes the last two sequential reactions in the de novo biosynthetic pathway for UDP-N-acetylglucosamine (UDP-GlcNAc). The C-terminal domain catalyzes the transfer of acetyl group from acetyl coenzyme A to glucosamine-1-phosphate (GlcN-1-P) to produce N-acetylglucosamine-1-phosphate (GlcNAc-1-P), which is converted into UDP-GlcNAc by the transfer of uridine 5-monophosphate (from uridine 5-triphosphate), a reaction catalyzed by the N-terminal domain.</text>
</comment>
<evidence type="ECO:0000256" key="17">
    <source>
        <dbReference type="ARBA" id="ARBA00048247"/>
    </source>
</evidence>
<keyword evidence="23" id="KW-1185">Reference proteome</keyword>
<evidence type="ECO:0000313" key="22">
    <source>
        <dbReference type="EMBL" id="SJZ74362.1"/>
    </source>
</evidence>
<comment type="subcellular location">
    <subcellularLocation>
        <location evidence="1 20">Cytoplasm</location>
    </subcellularLocation>
</comment>
<accession>A0A1T4N547</accession>
<dbReference type="GO" id="GO:0019134">
    <property type="term" value="F:glucosamine-1-phosphate N-acetyltransferase activity"/>
    <property type="evidence" value="ECO:0007669"/>
    <property type="project" value="UniProtKB-UniRule"/>
</dbReference>
<dbReference type="GO" id="GO:0006048">
    <property type="term" value="P:UDP-N-acetylglucosamine biosynthetic process"/>
    <property type="evidence" value="ECO:0007669"/>
    <property type="project" value="UniProtKB-UniPathway"/>
</dbReference>
<dbReference type="AlphaFoldDB" id="A0A1T4N547"/>
<evidence type="ECO:0000256" key="19">
    <source>
        <dbReference type="ARBA" id="ARBA00049628"/>
    </source>
</evidence>
<dbReference type="EMBL" id="FUWM01000013">
    <property type="protein sequence ID" value="SJZ74362.1"/>
    <property type="molecule type" value="Genomic_DNA"/>
</dbReference>
<feature type="region of interest" description="N-acetyltransferase" evidence="20">
    <location>
        <begin position="253"/>
        <end position="451"/>
    </location>
</feature>
<dbReference type="InterPro" id="IPR011004">
    <property type="entry name" value="Trimer_LpxA-like_sf"/>
</dbReference>
<dbReference type="GO" id="GO:0005737">
    <property type="term" value="C:cytoplasm"/>
    <property type="evidence" value="ECO:0007669"/>
    <property type="project" value="UniProtKB-SubCell"/>
</dbReference>
<feature type="binding site" evidence="20">
    <location>
        <position position="381"/>
    </location>
    <ligand>
        <name>acetyl-CoA</name>
        <dbReference type="ChEBI" id="CHEBI:57288"/>
    </ligand>
</feature>
<dbReference type="InterPro" id="IPR038009">
    <property type="entry name" value="GlmU_C_LbH"/>
</dbReference>
<dbReference type="CDD" id="cd02540">
    <property type="entry name" value="GT2_GlmU_N_bac"/>
    <property type="match status" value="1"/>
</dbReference>
<feature type="binding site" evidence="20">
    <location>
        <position position="378"/>
    </location>
    <ligand>
        <name>UDP-N-acetyl-alpha-D-glucosamine</name>
        <dbReference type="ChEBI" id="CHEBI:57705"/>
    </ligand>
</feature>
<comment type="similarity">
    <text evidence="4 20">In the C-terminal section; belongs to the transferase hexapeptide repeat family.</text>
</comment>
<evidence type="ECO:0000256" key="14">
    <source>
        <dbReference type="ARBA" id="ARBA00023268"/>
    </source>
</evidence>
<protein>
    <recommendedName>
        <fullName evidence="20">Bifunctional protein GlmU</fullName>
    </recommendedName>
    <domain>
        <recommendedName>
            <fullName evidence="20">UDP-N-acetylglucosamine pyrophosphorylase</fullName>
            <ecNumber evidence="20">2.7.7.23</ecNumber>
        </recommendedName>
        <alternativeName>
            <fullName evidence="20">N-acetylglucosamine-1-phosphate uridyltransferase</fullName>
        </alternativeName>
    </domain>
    <domain>
        <recommendedName>
            <fullName evidence="20">Glucosamine-1-phosphate N-acetyltransferase</fullName>
            <ecNumber evidence="20">2.3.1.157</ecNumber>
        </recommendedName>
    </domain>
</protein>
<dbReference type="RefSeq" id="WP_078810161.1">
    <property type="nucleotide sequence ID" value="NZ_FUWM01000013.1"/>
</dbReference>
<dbReference type="NCBIfam" id="NF010934">
    <property type="entry name" value="PRK14354.1"/>
    <property type="match status" value="1"/>
</dbReference>
<feature type="binding site" evidence="20">
    <location>
        <begin position="387"/>
        <end position="388"/>
    </location>
    <ligand>
        <name>acetyl-CoA</name>
        <dbReference type="ChEBI" id="CHEBI:57288"/>
    </ligand>
</feature>
<dbReference type="GO" id="GO:0008360">
    <property type="term" value="P:regulation of cell shape"/>
    <property type="evidence" value="ECO:0007669"/>
    <property type="project" value="UniProtKB-KW"/>
</dbReference>
<dbReference type="CDD" id="cd03353">
    <property type="entry name" value="LbH_GlmU_C"/>
    <property type="match status" value="1"/>
</dbReference>
<feature type="binding site" evidence="20">
    <location>
        <position position="424"/>
    </location>
    <ligand>
        <name>acetyl-CoA</name>
        <dbReference type="ChEBI" id="CHEBI:57288"/>
    </ligand>
</feature>
<dbReference type="SUPFAM" id="SSF53448">
    <property type="entry name" value="Nucleotide-diphospho-sugar transferases"/>
    <property type="match status" value="1"/>
</dbReference>
<evidence type="ECO:0000256" key="2">
    <source>
        <dbReference type="ARBA" id="ARBA00005166"/>
    </source>
</evidence>
<evidence type="ECO:0000256" key="20">
    <source>
        <dbReference type="HAMAP-Rule" id="MF_01631"/>
    </source>
</evidence>
<evidence type="ECO:0000256" key="15">
    <source>
        <dbReference type="ARBA" id="ARBA00023315"/>
    </source>
</evidence>
<dbReference type="NCBIfam" id="TIGR01173">
    <property type="entry name" value="glmU"/>
    <property type="match status" value="1"/>
</dbReference>
<dbReference type="UniPathway" id="UPA00113">
    <property type="reaction ID" value="UER00532"/>
</dbReference>
<dbReference type="InterPro" id="IPR050065">
    <property type="entry name" value="GlmU-like"/>
</dbReference>
<keyword evidence="10 20" id="KW-0677">Repeat</keyword>
<comment type="catalytic activity">
    <reaction evidence="17 20">
        <text>alpha-D-glucosamine 1-phosphate + acetyl-CoA = N-acetyl-alpha-D-glucosamine 1-phosphate + CoA + H(+)</text>
        <dbReference type="Rhea" id="RHEA:13725"/>
        <dbReference type="ChEBI" id="CHEBI:15378"/>
        <dbReference type="ChEBI" id="CHEBI:57287"/>
        <dbReference type="ChEBI" id="CHEBI:57288"/>
        <dbReference type="ChEBI" id="CHEBI:57776"/>
        <dbReference type="ChEBI" id="CHEBI:58516"/>
        <dbReference type="EC" id="2.3.1.157"/>
    </reaction>
</comment>
<comment type="pathway">
    <text evidence="3 20">Nucleotide-sugar biosynthesis; UDP-N-acetyl-alpha-D-glucosamine biosynthesis; UDP-N-acetyl-alpha-D-glucosamine from N-acetyl-alpha-D-glucosamine 1-phosphate: step 1/1.</text>
</comment>
<dbReference type="UniPathway" id="UPA00973"/>
<dbReference type="PANTHER" id="PTHR43584">
    <property type="entry name" value="NUCLEOTIDYL TRANSFERASE"/>
    <property type="match status" value="1"/>
</dbReference>
<dbReference type="OrthoDB" id="9775031at2"/>
<keyword evidence="16 20" id="KW-0961">Cell wall biogenesis/degradation</keyword>
<feature type="binding site" evidence="20">
    <location>
        <position position="141"/>
    </location>
    <ligand>
        <name>UDP-N-acetyl-alpha-D-glucosamine</name>
        <dbReference type="ChEBI" id="CHEBI:57705"/>
    </ligand>
</feature>
<comment type="caution">
    <text evidence="20">Lacks conserved residue(s) required for the propagation of feature annotation.</text>
</comment>
<keyword evidence="11 20" id="KW-0460">Magnesium</keyword>
<feature type="binding site" evidence="20">
    <location>
        <position position="334"/>
    </location>
    <ligand>
        <name>UDP-N-acetyl-alpha-D-glucosamine</name>
        <dbReference type="ChEBI" id="CHEBI:57705"/>
    </ligand>
</feature>
<dbReference type="InterPro" id="IPR005882">
    <property type="entry name" value="Bifunctional_GlmU"/>
</dbReference>
<feature type="binding site" evidence="20">
    <location>
        <begin position="79"/>
        <end position="80"/>
    </location>
    <ligand>
        <name>UDP-N-acetyl-alpha-D-glucosamine</name>
        <dbReference type="ChEBI" id="CHEBI:57705"/>
    </ligand>
</feature>
<dbReference type="Pfam" id="PF00483">
    <property type="entry name" value="NTP_transferase"/>
    <property type="match status" value="1"/>
</dbReference>
<comment type="cofactor">
    <cofactor evidence="20">
        <name>Mg(2+)</name>
        <dbReference type="ChEBI" id="CHEBI:18420"/>
    </cofactor>
    <text evidence="20">Binds 1 Mg(2+) ion per subunit.</text>
</comment>
<keyword evidence="15 20" id="KW-0012">Acyltransferase</keyword>
<evidence type="ECO:0000256" key="8">
    <source>
        <dbReference type="ARBA" id="ARBA00022695"/>
    </source>
</evidence>